<dbReference type="GeneID" id="9040859"/>
<dbReference type="InParanoid" id="C5LY62"/>
<sequence length="19" mass="2386">MELEGFRKSEKYFSKEFET</sequence>
<gene>
    <name evidence="1" type="ORF">Pmar_PMAR013741</name>
</gene>
<feature type="non-terminal residue" evidence="1">
    <location>
        <position position="19"/>
    </location>
</feature>
<proteinExistence type="predicted"/>
<keyword evidence="2" id="KW-1185">Reference proteome</keyword>
<dbReference type="RefSeq" id="XP_002765675.1">
    <property type="nucleotide sequence ID" value="XM_002765629.1"/>
</dbReference>
<dbReference type="AlphaFoldDB" id="C5LY62"/>
<evidence type="ECO:0000313" key="1">
    <source>
        <dbReference type="EMBL" id="EEQ98392.1"/>
    </source>
</evidence>
<accession>C5LY62</accession>
<reference evidence="1 2" key="1">
    <citation type="submission" date="2008-07" db="EMBL/GenBank/DDBJ databases">
        <authorList>
            <person name="El-Sayed N."/>
            <person name="Caler E."/>
            <person name="Inman J."/>
            <person name="Amedeo P."/>
            <person name="Hass B."/>
            <person name="Wortman J."/>
        </authorList>
    </citation>
    <scope>NUCLEOTIDE SEQUENCE [LARGE SCALE GENOMIC DNA]</scope>
    <source>
        <strain evidence="2">ATCC 50983 / TXsc</strain>
    </source>
</reference>
<protein>
    <submittedName>
        <fullName evidence="1">Uncharacterized protein</fullName>
    </submittedName>
</protein>
<dbReference type="EMBL" id="GG686772">
    <property type="protein sequence ID" value="EEQ98392.1"/>
    <property type="molecule type" value="Genomic_DNA"/>
</dbReference>
<name>C5LY62_PERM5</name>
<organism evidence="2">
    <name type="scientific">Perkinsus marinus (strain ATCC 50983 / TXsc)</name>
    <dbReference type="NCBI Taxonomy" id="423536"/>
    <lineage>
        <taxon>Eukaryota</taxon>
        <taxon>Sar</taxon>
        <taxon>Alveolata</taxon>
        <taxon>Perkinsozoa</taxon>
        <taxon>Perkinsea</taxon>
        <taxon>Perkinsida</taxon>
        <taxon>Perkinsidae</taxon>
        <taxon>Perkinsus</taxon>
    </lineage>
</organism>
<evidence type="ECO:0000313" key="2">
    <source>
        <dbReference type="Proteomes" id="UP000007800"/>
    </source>
</evidence>
<dbReference type="Proteomes" id="UP000007800">
    <property type="component" value="Unassembled WGS sequence"/>
</dbReference>